<keyword evidence="2" id="KW-0812">Transmembrane</keyword>
<dbReference type="RefSeq" id="WP_165051649.1">
    <property type="nucleotide sequence ID" value="NZ_JAALFE010000015.1"/>
</dbReference>
<evidence type="ECO:0000256" key="1">
    <source>
        <dbReference type="SAM" id="MobiDB-lite"/>
    </source>
</evidence>
<feature type="region of interest" description="Disordered" evidence="1">
    <location>
        <begin position="462"/>
        <end position="514"/>
    </location>
</feature>
<feature type="transmembrane region" description="Helical" evidence="2">
    <location>
        <begin position="164"/>
        <end position="182"/>
    </location>
</feature>
<name>A0A6M1UAR5_9RHOB</name>
<feature type="transmembrane region" description="Helical" evidence="2">
    <location>
        <begin position="59"/>
        <end position="78"/>
    </location>
</feature>
<feature type="transmembrane region" description="Helical" evidence="2">
    <location>
        <begin position="90"/>
        <end position="115"/>
    </location>
</feature>
<organism evidence="3 4">
    <name type="scientific">Paragemmobacter kunshanensis</name>
    <dbReference type="NCBI Taxonomy" id="2583234"/>
    <lineage>
        <taxon>Bacteria</taxon>
        <taxon>Pseudomonadati</taxon>
        <taxon>Pseudomonadota</taxon>
        <taxon>Alphaproteobacteria</taxon>
        <taxon>Rhodobacterales</taxon>
        <taxon>Paracoccaceae</taxon>
        <taxon>Paragemmobacter</taxon>
    </lineage>
</organism>
<gene>
    <name evidence="3" type="ORF">G5V65_15090</name>
</gene>
<feature type="transmembrane region" description="Helical" evidence="2">
    <location>
        <begin position="6"/>
        <end position="22"/>
    </location>
</feature>
<proteinExistence type="predicted"/>
<evidence type="ECO:0008006" key="5">
    <source>
        <dbReference type="Google" id="ProtNLM"/>
    </source>
</evidence>
<reference evidence="3 4" key="1">
    <citation type="submission" date="2020-02" db="EMBL/GenBank/DDBJ databases">
        <title>Rhodobacter translucens sp. nov., a novel bacterium isolated from activated sludge.</title>
        <authorList>
            <person name="Liu J."/>
        </authorList>
    </citation>
    <scope>NUCLEOTIDE SEQUENCE [LARGE SCALE GENOMIC DNA]</scope>
    <source>
        <strain evidence="3 4">HX-7-19</strain>
    </source>
</reference>
<keyword evidence="4" id="KW-1185">Reference proteome</keyword>
<feature type="transmembrane region" description="Helical" evidence="2">
    <location>
        <begin position="216"/>
        <end position="238"/>
    </location>
</feature>
<evidence type="ECO:0000313" key="3">
    <source>
        <dbReference type="EMBL" id="NGQ92221.1"/>
    </source>
</evidence>
<evidence type="ECO:0000313" key="4">
    <source>
        <dbReference type="Proteomes" id="UP000474758"/>
    </source>
</evidence>
<dbReference type="AlphaFoldDB" id="A0A6M1UAR5"/>
<keyword evidence="2" id="KW-1133">Transmembrane helix</keyword>
<feature type="transmembrane region" description="Helical" evidence="2">
    <location>
        <begin position="387"/>
        <end position="407"/>
    </location>
</feature>
<feature type="transmembrane region" description="Helical" evidence="2">
    <location>
        <begin position="135"/>
        <end position="152"/>
    </location>
</feature>
<protein>
    <recommendedName>
        <fullName evidence="5">O-antigen ligase domain-containing protein</fullName>
    </recommendedName>
</protein>
<feature type="transmembrane region" description="Helical" evidence="2">
    <location>
        <begin position="29"/>
        <end position="47"/>
    </location>
</feature>
<sequence length="514" mass="55675">MPNAFAFAVLFSWPVVVYLLFRRLPFHEAIIWSILGGYLLLPTRAGFDLPAVPPIDKQSLTSLSVVLMVVLGVGAAATGRARFNGVADALGLKMPIPIAVLMLVMLTSPFITVFTNPEVLQYGPLILPALRPYDAISIIGGFVFGLLPFLLAQRHFATVESHVVLLKALVLAMLIYSLPTLFEIRMSPQLNVTFYGFFPHQFLQHMRDGGFRPVVFLLHGLWLAIIFAMAVTAALALWKHRLFEGKRAGHWIFAALYLLIVLALSNSLGALVIAVMIIPVAVLLGTRGQVLVAAVLAGAVLVYPILRGAQIVPVDDILSLAESVSAERAASLEFRLRNEDALSERAAEKPWGGWGSWGRNLIFDPETGQDQSIVDGAWILLIGTYGWLGYLAQFGLMTLPILLIALGRRKVPIAPATAGLALVMVVNLVDLIPNATMGPVTWLISGALAGFYARRDVPDADVSAQTGQSRPKRNWGMVSDRGTPAMDPPRPAAGDPGGWMQKSGRKGRSKRQAG</sequence>
<evidence type="ECO:0000256" key="2">
    <source>
        <dbReference type="SAM" id="Phobius"/>
    </source>
</evidence>
<feature type="compositionally biased region" description="Basic residues" evidence="1">
    <location>
        <begin position="503"/>
        <end position="514"/>
    </location>
</feature>
<dbReference type="Proteomes" id="UP000474758">
    <property type="component" value="Unassembled WGS sequence"/>
</dbReference>
<dbReference type="EMBL" id="JAALFE010000015">
    <property type="protein sequence ID" value="NGQ92221.1"/>
    <property type="molecule type" value="Genomic_DNA"/>
</dbReference>
<comment type="caution">
    <text evidence="3">The sequence shown here is derived from an EMBL/GenBank/DDBJ whole genome shotgun (WGS) entry which is preliminary data.</text>
</comment>
<feature type="transmembrane region" description="Helical" evidence="2">
    <location>
        <begin position="288"/>
        <end position="306"/>
    </location>
</feature>
<keyword evidence="2" id="KW-0472">Membrane</keyword>
<feature type="transmembrane region" description="Helical" evidence="2">
    <location>
        <begin position="250"/>
        <end position="282"/>
    </location>
</feature>
<accession>A0A6M1UAR5</accession>